<name>A0A5E7EPQ5_PSEFL</name>
<accession>A0A5E7EPQ5</accession>
<dbReference type="EMBL" id="CABVHP010000018">
    <property type="protein sequence ID" value="VVO28317.1"/>
    <property type="molecule type" value="Genomic_DNA"/>
</dbReference>
<organism evidence="1 2">
    <name type="scientific">Pseudomonas fluorescens</name>
    <dbReference type="NCBI Taxonomy" id="294"/>
    <lineage>
        <taxon>Bacteria</taxon>
        <taxon>Pseudomonadati</taxon>
        <taxon>Pseudomonadota</taxon>
        <taxon>Gammaproteobacteria</taxon>
        <taxon>Pseudomonadales</taxon>
        <taxon>Pseudomonadaceae</taxon>
        <taxon>Pseudomonas</taxon>
    </lineage>
</organism>
<protein>
    <submittedName>
        <fullName evidence="1">Uncharacterized protein</fullName>
    </submittedName>
</protein>
<sequence>MNKMNEAEASLYFDQCLEQCRAKLKYTGPKIQARSAVKLPFDRDEMNAAIMGSGVVGFLDGMSRRNKRIVKNTYAYADIASKVLFPAKDEKLARYECFKKLMFATGWTEYHSAFTQYKSTSAKLTLDNVALDIVHSVAGGLAGTAANALKAVADKTMDALKKQPEAVKLFERHATEASGGNFGVSVCKQDEEAEVTMAVATVRYDSLDNNAKVLFVEWDSSELPIFQGKAHFTIHEEDLRKEAECIKYLDELREAVFMEFAPVK</sequence>
<evidence type="ECO:0000313" key="2">
    <source>
        <dbReference type="Proteomes" id="UP000326557"/>
    </source>
</evidence>
<proteinExistence type="predicted"/>
<evidence type="ECO:0000313" key="1">
    <source>
        <dbReference type="EMBL" id="VVO28317.1"/>
    </source>
</evidence>
<dbReference type="RefSeq" id="WP_150639620.1">
    <property type="nucleotide sequence ID" value="NZ_CABVHP010000018.1"/>
</dbReference>
<gene>
    <name evidence="1" type="ORF">PS704_04796</name>
</gene>
<reference evidence="1 2" key="1">
    <citation type="submission" date="2019-09" db="EMBL/GenBank/DDBJ databases">
        <authorList>
            <person name="Chandra G."/>
            <person name="Truman W A."/>
        </authorList>
    </citation>
    <scope>NUCLEOTIDE SEQUENCE [LARGE SCALE GENOMIC DNA]</scope>
    <source>
        <strain evidence="1">PS704</strain>
    </source>
</reference>
<dbReference type="OrthoDB" id="6988253at2"/>
<dbReference type="AlphaFoldDB" id="A0A5E7EPQ5"/>
<dbReference type="Proteomes" id="UP000326557">
    <property type="component" value="Unassembled WGS sequence"/>
</dbReference>